<feature type="transmembrane region" description="Helical" evidence="1">
    <location>
        <begin position="20"/>
        <end position="38"/>
    </location>
</feature>
<evidence type="ECO:0000313" key="3">
    <source>
        <dbReference type="EMBL" id="MBL0005141.1"/>
    </source>
</evidence>
<keyword evidence="1" id="KW-0472">Membrane</keyword>
<keyword evidence="1" id="KW-0812">Transmembrane</keyword>
<accession>A0A935M5F1</accession>
<dbReference type="EMBL" id="JADKGK010000024">
    <property type="protein sequence ID" value="MBL0005141.1"/>
    <property type="molecule type" value="Genomic_DNA"/>
</dbReference>
<proteinExistence type="predicted"/>
<dbReference type="Proteomes" id="UP000886632">
    <property type="component" value="Unassembled WGS sequence"/>
</dbReference>
<dbReference type="EMBL" id="JADJIB010000001">
    <property type="protein sequence ID" value="MBK7271764.1"/>
    <property type="molecule type" value="Genomic_DNA"/>
</dbReference>
<reference evidence="2 4" key="1">
    <citation type="submission" date="2020-10" db="EMBL/GenBank/DDBJ databases">
        <title>Connecting structure to function with the recovery of over 1000 high-quality activated sludge metagenome-assembled genomes encoding full-length rRNA genes using long-read sequencing.</title>
        <authorList>
            <person name="Singleton C.M."/>
            <person name="Petriglieri F."/>
            <person name="Kristensen J.M."/>
            <person name="Kirkegaard R.H."/>
            <person name="Michaelsen T.Y."/>
            <person name="Andersen M.H."/>
            <person name="Karst S.M."/>
            <person name="Dueholm M.S."/>
            <person name="Nielsen P.H."/>
            <person name="Albertsen M."/>
        </authorList>
    </citation>
    <scope>NUCLEOTIDE SEQUENCE [LARGE SCALE GENOMIC DNA]</scope>
    <source>
        <strain evidence="2">Ega_18-Q3-R5-49_MAXAC.001</strain>
        <strain evidence="3">Ribe_18-Q3-R11-54_MAXAC.001</strain>
    </source>
</reference>
<protein>
    <submittedName>
        <fullName evidence="2">Uncharacterized protein</fullName>
    </submittedName>
</protein>
<name>A0A935M5F1_9MICO</name>
<dbReference type="Proteomes" id="UP000726105">
    <property type="component" value="Unassembled WGS sequence"/>
</dbReference>
<comment type="caution">
    <text evidence="2">The sequence shown here is derived from an EMBL/GenBank/DDBJ whole genome shotgun (WGS) entry which is preliminary data.</text>
</comment>
<evidence type="ECO:0000256" key="1">
    <source>
        <dbReference type="SAM" id="Phobius"/>
    </source>
</evidence>
<evidence type="ECO:0000313" key="2">
    <source>
        <dbReference type="EMBL" id="MBK7271764.1"/>
    </source>
</evidence>
<feature type="transmembrane region" description="Helical" evidence="1">
    <location>
        <begin position="50"/>
        <end position="70"/>
    </location>
</feature>
<sequence length="76" mass="8043">MSQPPPQIIPAPRGPNSRLLIHSLLLLLGAAALLGHLAGIEFVTSVSLPWPMVLIIGGAALVVIGQLGLLRRRHRS</sequence>
<dbReference type="AlphaFoldDB" id="A0A935M5F1"/>
<keyword evidence="1" id="KW-1133">Transmembrane helix</keyword>
<gene>
    <name evidence="2" type="ORF">IPI13_00860</name>
    <name evidence="3" type="ORF">IPP00_14585</name>
</gene>
<organism evidence="2 4">
    <name type="scientific">Candidatus Phosphoribacter hodrii</name>
    <dbReference type="NCBI Taxonomy" id="2953743"/>
    <lineage>
        <taxon>Bacteria</taxon>
        <taxon>Bacillati</taxon>
        <taxon>Actinomycetota</taxon>
        <taxon>Actinomycetes</taxon>
        <taxon>Micrococcales</taxon>
        <taxon>Dermatophilaceae</taxon>
        <taxon>Candidatus Phosphoribacter</taxon>
    </lineage>
</organism>
<evidence type="ECO:0000313" key="4">
    <source>
        <dbReference type="Proteomes" id="UP000726105"/>
    </source>
</evidence>